<evidence type="ECO:0000313" key="3">
    <source>
        <dbReference type="Proteomes" id="UP000494040"/>
    </source>
</evidence>
<dbReference type="OrthoDB" id="6621428at2759"/>
<organism evidence="2 3">
    <name type="scientific">Cimex lectularius</name>
    <name type="common">Bed bug</name>
    <name type="synonym">Acanthia lectularia</name>
    <dbReference type="NCBI Taxonomy" id="79782"/>
    <lineage>
        <taxon>Eukaryota</taxon>
        <taxon>Metazoa</taxon>
        <taxon>Ecdysozoa</taxon>
        <taxon>Arthropoda</taxon>
        <taxon>Hexapoda</taxon>
        <taxon>Insecta</taxon>
        <taxon>Pterygota</taxon>
        <taxon>Neoptera</taxon>
        <taxon>Paraneoptera</taxon>
        <taxon>Hemiptera</taxon>
        <taxon>Heteroptera</taxon>
        <taxon>Panheteroptera</taxon>
        <taxon>Cimicomorpha</taxon>
        <taxon>Cimicidae</taxon>
        <taxon>Cimex</taxon>
    </lineage>
</organism>
<accession>A0A8I6SDJ0</accession>
<reference evidence="2" key="1">
    <citation type="submission" date="2022-01" db="UniProtKB">
        <authorList>
            <consortium name="EnsemblMetazoa"/>
        </authorList>
    </citation>
    <scope>IDENTIFICATION</scope>
</reference>
<dbReference type="EnsemblMetazoa" id="XM_014406137.2">
    <property type="protein sequence ID" value="XP_014261623.1"/>
    <property type="gene ID" value="LOC106673828"/>
</dbReference>
<keyword evidence="3" id="KW-1185">Reference proteome</keyword>
<proteinExistence type="predicted"/>
<feature type="compositionally biased region" description="Basic and acidic residues" evidence="1">
    <location>
        <begin position="32"/>
        <end position="54"/>
    </location>
</feature>
<dbReference type="RefSeq" id="XP_014261623.1">
    <property type="nucleotide sequence ID" value="XM_014406137.2"/>
</dbReference>
<dbReference type="RefSeq" id="XP_014261624.1">
    <property type="nucleotide sequence ID" value="XM_014406138.2"/>
</dbReference>
<dbReference type="KEGG" id="clec:106673828"/>
<dbReference type="EnsemblMetazoa" id="XM_014406141.2">
    <property type="protein sequence ID" value="XP_014261627.1"/>
    <property type="gene ID" value="LOC106673828"/>
</dbReference>
<dbReference type="GeneID" id="106673828"/>
<dbReference type="RefSeq" id="XP_014261626.1">
    <property type="nucleotide sequence ID" value="XM_014406140.2"/>
</dbReference>
<dbReference type="Proteomes" id="UP000494040">
    <property type="component" value="Unassembled WGS sequence"/>
</dbReference>
<evidence type="ECO:0000313" key="2">
    <source>
        <dbReference type="EnsemblMetazoa" id="XP_014261624.1"/>
    </source>
</evidence>
<name>A0A8I6SDJ0_CIMLE</name>
<dbReference type="RefSeq" id="XP_014261625.1">
    <property type="nucleotide sequence ID" value="XM_014406139.2"/>
</dbReference>
<dbReference type="EnsemblMetazoa" id="XM_014406140.2">
    <property type="protein sequence ID" value="XP_014261626.1"/>
    <property type="gene ID" value="LOC106673828"/>
</dbReference>
<dbReference type="EnsemblMetazoa" id="XM_014406139.2">
    <property type="protein sequence ID" value="XP_014261625.1"/>
    <property type="gene ID" value="LOC106673828"/>
</dbReference>
<protein>
    <submittedName>
        <fullName evidence="2">Uncharacterized protein</fullName>
    </submittedName>
</protein>
<sequence>MDGEGGDGSNSQEHNYSNQDPYSPSSGFDDNSINKDEKFKDDSIEPENNKKYDETDLNQIILDEDESHPDGAVPRFVIQGLGDPPEKPPLNGDVSLSGMSLKDGNDTGQNLDQDENNGCGSLDCMYYTLMCCECSVL</sequence>
<evidence type="ECO:0000256" key="1">
    <source>
        <dbReference type="SAM" id="MobiDB-lite"/>
    </source>
</evidence>
<dbReference type="AlphaFoldDB" id="A0A8I6SDJ0"/>
<dbReference type="EnsemblMetazoa" id="XM_014406138.2">
    <property type="protein sequence ID" value="XP_014261624.1"/>
    <property type="gene ID" value="LOC106673828"/>
</dbReference>
<dbReference type="RefSeq" id="XP_014261627.1">
    <property type="nucleotide sequence ID" value="XM_014406141.2"/>
</dbReference>
<feature type="region of interest" description="Disordered" evidence="1">
    <location>
        <begin position="1"/>
        <end position="111"/>
    </location>
</feature>
<feature type="compositionally biased region" description="Polar residues" evidence="1">
    <location>
        <begin position="9"/>
        <end position="31"/>
    </location>
</feature>